<sequence>MQKWTKQIELPADQMVMTLSQLMQQWSLPRRIRGQLRQNKRVLLNGNYQPVSTLIQPRDKVSFTFLATDFRHSQSGYEIDHRDHLDILYENPDFMIANKPGGIKTHPNSPGEVGTLLNFVQGYLQKITGKAAYMVHRLDEGTSGAIIIAKVPFVVPMLNAQLKTKRIQRTYLAWVKGRMEQAAGTIKMPIGRHPSNDRLRQIGGLAAQDAVTHWQLLETRGSTSLLQIQLETGRTHQIRVHLAALGHPLLGDRDYNPKAIDRRLQLHSNTVSLILPFSQTDLTVKAPLPADFIHPSV</sequence>
<dbReference type="PATRIC" id="fig|1123500.6.peg.129"/>
<proteinExistence type="inferred from homology"/>
<dbReference type="EMBL" id="JQAX01000001">
    <property type="protein sequence ID" value="KRN33333.1"/>
    <property type="molecule type" value="Genomic_DNA"/>
</dbReference>
<dbReference type="InParanoid" id="A0A0R2G589"/>
<dbReference type="InterPro" id="IPR020103">
    <property type="entry name" value="PsdUridine_synth_cat_dom_sf"/>
</dbReference>
<evidence type="ECO:0000313" key="8">
    <source>
        <dbReference type="Proteomes" id="UP000051296"/>
    </source>
</evidence>
<dbReference type="InterPro" id="IPR006145">
    <property type="entry name" value="PsdUridine_synth_RsuA/RluA"/>
</dbReference>
<evidence type="ECO:0000256" key="5">
    <source>
        <dbReference type="RuleBase" id="RU362028"/>
    </source>
</evidence>
<feature type="domain" description="Pseudouridine synthase RsuA/RluA-like" evidence="6">
    <location>
        <begin position="93"/>
        <end position="244"/>
    </location>
</feature>
<dbReference type="CDD" id="cd02869">
    <property type="entry name" value="PseudoU_synth_RluA_like"/>
    <property type="match status" value="1"/>
</dbReference>
<evidence type="ECO:0000256" key="3">
    <source>
        <dbReference type="ARBA" id="ARBA00023235"/>
    </source>
</evidence>
<dbReference type="PANTHER" id="PTHR21600:SF44">
    <property type="entry name" value="RIBOSOMAL LARGE SUBUNIT PSEUDOURIDINE SYNTHASE D"/>
    <property type="match status" value="1"/>
</dbReference>
<comment type="caution">
    <text evidence="7">The sequence shown here is derived from an EMBL/GenBank/DDBJ whole genome shotgun (WGS) entry which is preliminary data.</text>
</comment>
<evidence type="ECO:0000313" key="7">
    <source>
        <dbReference type="EMBL" id="KRN33333.1"/>
    </source>
</evidence>
<dbReference type="InterPro" id="IPR006224">
    <property type="entry name" value="PsdUridine_synth_RluA-like_CS"/>
</dbReference>
<dbReference type="SUPFAM" id="SSF55120">
    <property type="entry name" value="Pseudouridine synthase"/>
    <property type="match status" value="1"/>
</dbReference>
<keyword evidence="8" id="KW-1185">Reference proteome</keyword>
<keyword evidence="3 5" id="KW-0413">Isomerase</keyword>
<dbReference type="eggNOG" id="COG0564">
    <property type="taxonomic scope" value="Bacteria"/>
</dbReference>
<dbReference type="Pfam" id="PF00849">
    <property type="entry name" value="PseudoU_synth_2"/>
    <property type="match status" value="1"/>
</dbReference>
<dbReference type="InterPro" id="IPR006225">
    <property type="entry name" value="PsdUridine_synth_RluC/D"/>
</dbReference>
<gene>
    <name evidence="7" type="ORF">IV68_GL000131</name>
</gene>
<comment type="catalytic activity">
    <reaction evidence="1 5">
        <text>a uridine in RNA = a pseudouridine in RNA</text>
        <dbReference type="Rhea" id="RHEA:48348"/>
        <dbReference type="Rhea" id="RHEA-COMP:12068"/>
        <dbReference type="Rhea" id="RHEA-COMP:12069"/>
        <dbReference type="ChEBI" id="CHEBI:65314"/>
        <dbReference type="ChEBI" id="CHEBI:65315"/>
    </reaction>
</comment>
<dbReference type="GO" id="GO:0003723">
    <property type="term" value="F:RNA binding"/>
    <property type="evidence" value="ECO:0007669"/>
    <property type="project" value="InterPro"/>
</dbReference>
<evidence type="ECO:0000256" key="4">
    <source>
        <dbReference type="PIRSR" id="PIRSR606225-1"/>
    </source>
</evidence>
<dbReference type="FunCoup" id="A0A0R2G589">
    <property type="interactions" value="187"/>
</dbReference>
<dbReference type="NCBIfam" id="TIGR00005">
    <property type="entry name" value="rluA_subfam"/>
    <property type="match status" value="1"/>
</dbReference>
<dbReference type="PANTHER" id="PTHR21600">
    <property type="entry name" value="MITOCHONDRIAL RNA PSEUDOURIDINE SYNTHASE"/>
    <property type="match status" value="1"/>
</dbReference>
<evidence type="ECO:0000256" key="1">
    <source>
        <dbReference type="ARBA" id="ARBA00000073"/>
    </source>
</evidence>
<comment type="function">
    <text evidence="5">Responsible for synthesis of pseudouridine from uracil.</text>
</comment>
<comment type="similarity">
    <text evidence="2 5">Belongs to the pseudouridine synthase RluA family.</text>
</comment>
<accession>A0A0R2G589</accession>
<dbReference type="PROSITE" id="PS01129">
    <property type="entry name" value="PSI_RLU"/>
    <property type="match status" value="1"/>
</dbReference>
<dbReference type="Proteomes" id="UP000051296">
    <property type="component" value="Unassembled WGS sequence"/>
</dbReference>
<reference evidence="7 8" key="1">
    <citation type="journal article" date="2015" name="Genome Announc.">
        <title>Expanding the biotechnology potential of lactobacilli through comparative genomics of 213 strains and associated genera.</title>
        <authorList>
            <person name="Sun Z."/>
            <person name="Harris H.M."/>
            <person name="McCann A."/>
            <person name="Guo C."/>
            <person name="Argimon S."/>
            <person name="Zhang W."/>
            <person name="Yang X."/>
            <person name="Jeffery I.B."/>
            <person name="Cooney J.C."/>
            <person name="Kagawa T.F."/>
            <person name="Liu W."/>
            <person name="Song Y."/>
            <person name="Salvetti E."/>
            <person name="Wrobel A."/>
            <person name="Rasinkangas P."/>
            <person name="Parkhill J."/>
            <person name="Rea M.C."/>
            <person name="O'Sullivan O."/>
            <person name="Ritari J."/>
            <person name="Douillard F.P."/>
            <person name="Paul Ross R."/>
            <person name="Yang R."/>
            <person name="Briner A.E."/>
            <person name="Felis G.E."/>
            <person name="de Vos W.M."/>
            <person name="Barrangou R."/>
            <person name="Klaenhammer T.R."/>
            <person name="Caufield P.W."/>
            <person name="Cui Y."/>
            <person name="Zhang H."/>
            <person name="O'Toole P.W."/>
        </authorList>
    </citation>
    <scope>NUCLEOTIDE SEQUENCE [LARGE SCALE GENOMIC DNA]</scope>
    <source>
        <strain evidence="7 8">DSM 20190</strain>
    </source>
</reference>
<dbReference type="AlphaFoldDB" id="A0A0R2G589"/>
<evidence type="ECO:0000256" key="2">
    <source>
        <dbReference type="ARBA" id="ARBA00010876"/>
    </source>
</evidence>
<protein>
    <recommendedName>
        <fullName evidence="5">Pseudouridine synthase</fullName>
        <ecNumber evidence="5">5.4.99.-</ecNumber>
    </recommendedName>
</protein>
<evidence type="ECO:0000259" key="6">
    <source>
        <dbReference type="Pfam" id="PF00849"/>
    </source>
</evidence>
<dbReference type="EC" id="5.4.99.-" evidence="5"/>
<dbReference type="InterPro" id="IPR050188">
    <property type="entry name" value="RluA_PseudoU_synthase"/>
</dbReference>
<dbReference type="STRING" id="1123500.GCA_000420365_00372"/>
<feature type="active site" evidence="4">
    <location>
        <position position="139"/>
    </location>
</feature>
<name>A0A0R2G589_9LACO</name>
<organism evidence="7 8">
    <name type="scientific">Weissella halotolerans DSM 20190</name>
    <dbReference type="NCBI Taxonomy" id="1123500"/>
    <lineage>
        <taxon>Bacteria</taxon>
        <taxon>Bacillati</taxon>
        <taxon>Bacillota</taxon>
        <taxon>Bacilli</taxon>
        <taxon>Lactobacillales</taxon>
        <taxon>Lactobacillaceae</taxon>
        <taxon>Weissella</taxon>
    </lineage>
</organism>
<dbReference type="GO" id="GO:0140098">
    <property type="term" value="F:catalytic activity, acting on RNA"/>
    <property type="evidence" value="ECO:0007669"/>
    <property type="project" value="UniProtKB-ARBA"/>
</dbReference>
<dbReference type="OrthoDB" id="9773999at2"/>
<dbReference type="RefSeq" id="WP_022791174.1">
    <property type="nucleotide sequence ID" value="NZ_ATUU01000001.1"/>
</dbReference>
<dbReference type="Gene3D" id="3.30.2350.10">
    <property type="entry name" value="Pseudouridine synthase"/>
    <property type="match status" value="1"/>
</dbReference>
<dbReference type="GO" id="GO:0009982">
    <property type="term" value="F:pseudouridine synthase activity"/>
    <property type="evidence" value="ECO:0007669"/>
    <property type="project" value="InterPro"/>
</dbReference>
<dbReference type="GO" id="GO:0000455">
    <property type="term" value="P:enzyme-directed rRNA pseudouridine synthesis"/>
    <property type="evidence" value="ECO:0007669"/>
    <property type="project" value="TreeGrafter"/>
</dbReference>